<organism evidence="2 3">
    <name type="scientific">Laccaria amethystina LaAM-08-1</name>
    <dbReference type="NCBI Taxonomy" id="1095629"/>
    <lineage>
        <taxon>Eukaryota</taxon>
        <taxon>Fungi</taxon>
        <taxon>Dikarya</taxon>
        <taxon>Basidiomycota</taxon>
        <taxon>Agaricomycotina</taxon>
        <taxon>Agaricomycetes</taxon>
        <taxon>Agaricomycetidae</taxon>
        <taxon>Agaricales</taxon>
        <taxon>Agaricineae</taxon>
        <taxon>Hydnangiaceae</taxon>
        <taxon>Laccaria</taxon>
    </lineage>
</organism>
<dbReference type="PANTHER" id="PTHR12161:SF5">
    <property type="entry name" value="IST1 HOMOLOG"/>
    <property type="match status" value="1"/>
</dbReference>
<reference evidence="3" key="2">
    <citation type="submission" date="2015-01" db="EMBL/GenBank/DDBJ databases">
        <title>Evolutionary Origins and Diversification of the Mycorrhizal Mutualists.</title>
        <authorList>
            <consortium name="DOE Joint Genome Institute"/>
            <consortium name="Mycorrhizal Genomics Consortium"/>
            <person name="Kohler A."/>
            <person name="Kuo A."/>
            <person name="Nagy L.G."/>
            <person name="Floudas D."/>
            <person name="Copeland A."/>
            <person name="Barry K.W."/>
            <person name="Cichocki N."/>
            <person name="Veneault-Fourrey C."/>
            <person name="LaButti K."/>
            <person name="Lindquist E.A."/>
            <person name="Lipzen A."/>
            <person name="Lundell T."/>
            <person name="Morin E."/>
            <person name="Murat C."/>
            <person name="Riley R."/>
            <person name="Ohm R."/>
            <person name="Sun H."/>
            <person name="Tunlid A."/>
            <person name="Henrissat B."/>
            <person name="Grigoriev I.V."/>
            <person name="Hibbett D.S."/>
            <person name="Martin F."/>
        </authorList>
    </citation>
    <scope>NUCLEOTIDE SEQUENCE [LARGE SCALE GENOMIC DNA]</scope>
    <source>
        <strain evidence="3">LaAM-08-1</strain>
    </source>
</reference>
<dbReference type="Pfam" id="PF03398">
    <property type="entry name" value="Ist1"/>
    <property type="match status" value="1"/>
</dbReference>
<dbReference type="HOGENOM" id="CLU_037652_4_1_1"/>
<keyword evidence="3" id="KW-1185">Reference proteome</keyword>
<reference evidence="2 3" key="1">
    <citation type="submission" date="2014-04" db="EMBL/GenBank/DDBJ databases">
        <authorList>
            <consortium name="DOE Joint Genome Institute"/>
            <person name="Kuo A."/>
            <person name="Kohler A."/>
            <person name="Nagy L.G."/>
            <person name="Floudas D."/>
            <person name="Copeland A."/>
            <person name="Barry K.W."/>
            <person name="Cichocki N."/>
            <person name="Veneault-Fourrey C."/>
            <person name="LaButti K."/>
            <person name="Lindquist E.A."/>
            <person name="Lipzen A."/>
            <person name="Lundell T."/>
            <person name="Morin E."/>
            <person name="Murat C."/>
            <person name="Sun H."/>
            <person name="Tunlid A."/>
            <person name="Henrissat B."/>
            <person name="Grigoriev I.V."/>
            <person name="Hibbett D.S."/>
            <person name="Martin F."/>
            <person name="Nordberg H.P."/>
            <person name="Cantor M.N."/>
            <person name="Hua S.X."/>
        </authorList>
    </citation>
    <scope>NUCLEOTIDE SEQUENCE [LARGE SCALE GENOMIC DNA]</scope>
    <source>
        <strain evidence="2 3">LaAM-08-1</strain>
    </source>
</reference>
<dbReference type="Gene3D" id="1.20.1260.60">
    <property type="entry name" value="Vacuolar protein sorting-associated protein Ist1"/>
    <property type="match status" value="1"/>
</dbReference>
<dbReference type="PANTHER" id="PTHR12161">
    <property type="entry name" value="IST1 FAMILY MEMBER"/>
    <property type="match status" value="1"/>
</dbReference>
<evidence type="ECO:0000313" key="3">
    <source>
        <dbReference type="Proteomes" id="UP000054477"/>
    </source>
</evidence>
<comment type="similarity">
    <text evidence="1">Belongs to the IST1 family.</text>
</comment>
<dbReference type="EMBL" id="KN838541">
    <property type="protein sequence ID" value="KIK08738.1"/>
    <property type="molecule type" value="Genomic_DNA"/>
</dbReference>
<dbReference type="STRING" id="1095629.A0A0C9YKY2"/>
<protein>
    <submittedName>
        <fullName evidence="2">Unplaced genomic scaffold K443scaffold_6, whole genome shotgun sequence</fullName>
    </submittedName>
</protein>
<dbReference type="Proteomes" id="UP000054477">
    <property type="component" value="Unassembled WGS sequence"/>
</dbReference>
<dbReference type="GO" id="GO:0015031">
    <property type="term" value="P:protein transport"/>
    <property type="evidence" value="ECO:0007669"/>
    <property type="project" value="InterPro"/>
</dbReference>
<name>A0A0C9YKY2_9AGAR</name>
<accession>A0A0C9YKY2</accession>
<proteinExistence type="inferred from homology"/>
<dbReference type="InterPro" id="IPR042277">
    <property type="entry name" value="IST1-like"/>
</dbReference>
<gene>
    <name evidence="2" type="ORF">K443DRAFT_84589</name>
</gene>
<evidence type="ECO:0000256" key="1">
    <source>
        <dbReference type="ARBA" id="ARBA00005536"/>
    </source>
</evidence>
<feature type="non-terminal residue" evidence="2">
    <location>
        <position position="1"/>
    </location>
</feature>
<dbReference type="AlphaFoldDB" id="A0A0C9YKY2"/>
<evidence type="ECO:0000313" key="2">
    <source>
        <dbReference type="EMBL" id="KIK08738.1"/>
    </source>
</evidence>
<sequence>QLRLASQRLGQLQAKLDSQGSVSRKDIATLLHQGDVALARAKAQKIIQDDILGDLLETLEMEIGVILEHFSELEHSSLGPSPTIVEAASSIIYAAPYVRSKDLDMVRSILIQHFGPDFARSATGNRDNHVPSRVVRATSAPLPSASILNQYLKGVAQNYGVKWTPEPRREEMFVTWAEFKILELTLCQRELSF</sequence>
<dbReference type="InterPro" id="IPR005061">
    <property type="entry name" value="Ist1"/>
</dbReference>
<dbReference type="OrthoDB" id="29853at2759"/>